<feature type="domain" description="ChsH2 C-terminal OB-fold" evidence="1">
    <location>
        <begin position="53"/>
        <end position="115"/>
    </location>
</feature>
<evidence type="ECO:0000259" key="2">
    <source>
        <dbReference type="Pfam" id="PF12172"/>
    </source>
</evidence>
<sequence>MPVGVIHRDAASAAFFDGTARGELLLRRCTTCGHLSEPATATCPACTGRDLEWAPAAGTGVLVSWTVVHARSTEGAVRTPVGLVELDEGPWLEMQVVGTDPERLVPSTKVRVEFERPEGGEALPVARPTEID</sequence>
<evidence type="ECO:0000259" key="1">
    <source>
        <dbReference type="Pfam" id="PF01796"/>
    </source>
</evidence>
<evidence type="ECO:0000313" key="4">
    <source>
        <dbReference type="Proteomes" id="UP001596119"/>
    </source>
</evidence>
<dbReference type="Proteomes" id="UP001596119">
    <property type="component" value="Unassembled WGS sequence"/>
</dbReference>
<dbReference type="InterPro" id="IPR022002">
    <property type="entry name" value="ChsH2_Znr"/>
</dbReference>
<dbReference type="SUPFAM" id="SSF50249">
    <property type="entry name" value="Nucleic acid-binding proteins"/>
    <property type="match status" value="1"/>
</dbReference>
<accession>A0ABW1IGJ6</accession>
<protein>
    <submittedName>
        <fullName evidence="3">Zn-ribbon domain-containing OB-fold protein</fullName>
    </submittedName>
</protein>
<dbReference type="RefSeq" id="WP_379569331.1">
    <property type="nucleotide sequence ID" value="NZ_JBHSQK010000070.1"/>
</dbReference>
<feature type="domain" description="ChsH2 rubredoxin-like zinc ribbon" evidence="2">
    <location>
        <begin position="16"/>
        <end position="52"/>
    </location>
</feature>
<dbReference type="InterPro" id="IPR012340">
    <property type="entry name" value="NA-bd_OB-fold"/>
</dbReference>
<keyword evidence="4" id="KW-1185">Reference proteome</keyword>
<dbReference type="Pfam" id="PF01796">
    <property type="entry name" value="OB_ChsH2_C"/>
    <property type="match status" value="1"/>
</dbReference>
<proteinExistence type="predicted"/>
<dbReference type="InterPro" id="IPR052513">
    <property type="entry name" value="Thioester_dehydratase-like"/>
</dbReference>
<gene>
    <name evidence="3" type="ORF">ACFQH9_24365</name>
</gene>
<dbReference type="PANTHER" id="PTHR34075:SF5">
    <property type="entry name" value="BLR3430 PROTEIN"/>
    <property type="match status" value="1"/>
</dbReference>
<evidence type="ECO:0000313" key="3">
    <source>
        <dbReference type="EMBL" id="MFC5951407.1"/>
    </source>
</evidence>
<dbReference type="Gene3D" id="6.10.30.10">
    <property type="match status" value="1"/>
</dbReference>
<reference evidence="4" key="1">
    <citation type="journal article" date="2019" name="Int. J. Syst. Evol. Microbiol.">
        <title>The Global Catalogue of Microorganisms (GCM) 10K type strain sequencing project: providing services to taxonomists for standard genome sequencing and annotation.</title>
        <authorList>
            <consortium name="The Broad Institute Genomics Platform"/>
            <consortium name="The Broad Institute Genome Sequencing Center for Infectious Disease"/>
            <person name="Wu L."/>
            <person name="Ma J."/>
        </authorList>
    </citation>
    <scope>NUCLEOTIDE SEQUENCE [LARGE SCALE GENOMIC DNA]</scope>
    <source>
        <strain evidence="4">CGMCC 4.7397</strain>
    </source>
</reference>
<dbReference type="EMBL" id="JBHSQK010000070">
    <property type="protein sequence ID" value="MFC5951407.1"/>
    <property type="molecule type" value="Genomic_DNA"/>
</dbReference>
<dbReference type="InterPro" id="IPR002878">
    <property type="entry name" value="ChsH2_C"/>
</dbReference>
<dbReference type="PANTHER" id="PTHR34075">
    <property type="entry name" value="BLR3430 PROTEIN"/>
    <property type="match status" value="1"/>
</dbReference>
<comment type="caution">
    <text evidence="3">The sequence shown here is derived from an EMBL/GenBank/DDBJ whole genome shotgun (WGS) entry which is preliminary data.</text>
</comment>
<dbReference type="Pfam" id="PF12172">
    <property type="entry name" value="zf-ChsH2"/>
    <property type="match status" value="1"/>
</dbReference>
<name>A0ABW1IGJ6_9PSEU</name>
<organism evidence="3 4">
    <name type="scientific">Pseudonocardia lutea</name>
    <dbReference type="NCBI Taxonomy" id="2172015"/>
    <lineage>
        <taxon>Bacteria</taxon>
        <taxon>Bacillati</taxon>
        <taxon>Actinomycetota</taxon>
        <taxon>Actinomycetes</taxon>
        <taxon>Pseudonocardiales</taxon>
        <taxon>Pseudonocardiaceae</taxon>
        <taxon>Pseudonocardia</taxon>
    </lineage>
</organism>